<reference evidence="2" key="1">
    <citation type="submission" date="2017-04" db="EMBL/GenBank/DDBJ databases">
        <title>Genome evolution of the luminous symbionts of deep sea anglerfish.</title>
        <authorList>
            <person name="Hendry T.A."/>
        </authorList>
    </citation>
    <scope>NUCLEOTIDE SEQUENCE [LARGE SCALE GENOMIC DNA]</scope>
</reference>
<organism evidence="1 2">
    <name type="scientific">Candidatus Enterovibrio escicola</name>
    <dbReference type="NCBI Taxonomy" id="1927127"/>
    <lineage>
        <taxon>Bacteria</taxon>
        <taxon>Pseudomonadati</taxon>
        <taxon>Pseudomonadota</taxon>
        <taxon>Gammaproteobacteria</taxon>
        <taxon>Vibrionales</taxon>
        <taxon>Vibrionaceae</taxon>
        <taxon>Enterovibrio</taxon>
    </lineage>
</organism>
<keyword evidence="2" id="KW-1185">Reference proteome</keyword>
<name>A0A2A5T505_9GAMM</name>
<accession>A0A2A5T505</accession>
<dbReference type="EMBL" id="NBYY01000011">
    <property type="protein sequence ID" value="PCS23200.1"/>
    <property type="molecule type" value="Genomic_DNA"/>
</dbReference>
<sequence>MKLLLHKLATVSVGDNEVLPILLNPLRQKIQKVSANGAYDIRACHHVLKNK</sequence>
<dbReference type="RefSeq" id="WP_190319200.1">
    <property type="nucleotide sequence ID" value="NZ_CAWOZL010000005.1"/>
</dbReference>
<protein>
    <submittedName>
        <fullName evidence="1">Mobile element protein</fullName>
    </submittedName>
</protein>
<comment type="caution">
    <text evidence="1">The sequence shown here is derived from an EMBL/GenBank/DDBJ whole genome shotgun (WGS) entry which is preliminary data.</text>
</comment>
<dbReference type="Proteomes" id="UP000219020">
    <property type="component" value="Unassembled WGS sequence"/>
</dbReference>
<evidence type="ECO:0000313" key="2">
    <source>
        <dbReference type="Proteomes" id="UP000219020"/>
    </source>
</evidence>
<evidence type="ECO:0000313" key="1">
    <source>
        <dbReference type="EMBL" id="PCS23200.1"/>
    </source>
</evidence>
<dbReference type="AlphaFoldDB" id="A0A2A5T505"/>
<gene>
    <name evidence="1" type="ORF">BTN49_1196</name>
</gene>
<proteinExistence type="predicted"/>